<organism evidence="3 4">
    <name type="scientific">Hungatella hathewayi WAL-18680</name>
    <dbReference type="NCBI Taxonomy" id="742737"/>
    <lineage>
        <taxon>Bacteria</taxon>
        <taxon>Bacillati</taxon>
        <taxon>Bacillota</taxon>
        <taxon>Clostridia</taxon>
        <taxon>Lachnospirales</taxon>
        <taxon>Lachnospiraceae</taxon>
        <taxon>Hungatella</taxon>
    </lineage>
</organism>
<keyword evidence="4" id="KW-1185">Reference proteome</keyword>
<dbReference type="HOGENOM" id="CLU_023844_0_0_9"/>
<gene>
    <name evidence="3" type="ORF">HMPREF9473_01352</name>
</gene>
<dbReference type="Proteomes" id="UP000005384">
    <property type="component" value="Unassembled WGS sequence"/>
</dbReference>
<evidence type="ECO:0000256" key="1">
    <source>
        <dbReference type="ARBA" id="ARBA00004196"/>
    </source>
</evidence>
<dbReference type="InterPro" id="IPR012480">
    <property type="entry name" value="Hepar_II_III_C"/>
</dbReference>
<evidence type="ECO:0000259" key="2">
    <source>
        <dbReference type="Pfam" id="PF07940"/>
    </source>
</evidence>
<sequence>MLDAAKPYADIEYPVLKATDFMEYYRSGSRTAYETPYFTRRNALSALVLAYCLEPGADRLDQIINGIWCICEESTWAVPAHNFIYEPEAINGERTLPDAELPVVDIFTGETGMLLSMTYYLLKRELDRIEPLVARRLQREVRRRVIEPFLTRYDYWWMGCSDRRDINNWGPWCVMNCVISTLFCETEDDRRKRAVVRAMDMMDYYLKGISQDGGCDEGATYWGRACGMLLEGVNLIYEATGGAVTAYGEKKLVNFADYIRKMYIGGDYVVNFADGSAKCNPAAEIIYTAGCRMKNPRLRDFGAYCYEEQLKKGIFPTLSLSRAMASIQKHKEMRHMAGEAIFELEDYIDSLEIMAARQYGDVGRGLFLCAKGGSNGDSHNHNDVGNFVCYGDGSPILIDVGVETYNKESFGPGRYQIWTMQSQFHNLPTIGGVMQREGAEYRAKNVEHVSDAAHSALSCDIQGAYPGLEEGVYYRRCVELNREEGLVVLTEKLDAPEMTDIEFHYMTPCRMTVECDRIRFLSNTGDVIMKFNTNRFDIQTESITLTDKKLIDSWGSCIYRLTLKCTAEKEEFVFRISKA</sequence>
<dbReference type="EMBL" id="ADLN01000013">
    <property type="protein sequence ID" value="EHI60650.1"/>
    <property type="molecule type" value="Genomic_DNA"/>
</dbReference>
<evidence type="ECO:0000313" key="3">
    <source>
        <dbReference type="EMBL" id="EHI60650.1"/>
    </source>
</evidence>
<name>G5ICX5_9FIRM</name>
<dbReference type="Gene3D" id="1.50.10.100">
    <property type="entry name" value="Chondroitin AC/alginate lyase"/>
    <property type="match status" value="1"/>
</dbReference>
<dbReference type="Pfam" id="PF07940">
    <property type="entry name" value="Hepar_II_III_C"/>
    <property type="match status" value="1"/>
</dbReference>
<dbReference type="GO" id="GO:0016829">
    <property type="term" value="F:lyase activity"/>
    <property type="evidence" value="ECO:0007669"/>
    <property type="project" value="InterPro"/>
</dbReference>
<protein>
    <recommendedName>
        <fullName evidence="2">Heparinase II/III-like C-terminal domain-containing protein</fullName>
    </recommendedName>
</protein>
<evidence type="ECO:0000313" key="4">
    <source>
        <dbReference type="Proteomes" id="UP000005384"/>
    </source>
</evidence>
<accession>G5ICX5</accession>
<dbReference type="InterPro" id="IPR008929">
    <property type="entry name" value="Chondroitin_lyas"/>
</dbReference>
<feature type="domain" description="Heparinase II/III-like C-terminal" evidence="2">
    <location>
        <begin position="367"/>
        <end position="530"/>
    </location>
</feature>
<dbReference type="AlphaFoldDB" id="G5ICX5"/>
<dbReference type="GO" id="GO:0030313">
    <property type="term" value="C:cell envelope"/>
    <property type="evidence" value="ECO:0007669"/>
    <property type="project" value="UniProtKB-SubCell"/>
</dbReference>
<dbReference type="SUPFAM" id="SSF48230">
    <property type="entry name" value="Chondroitin AC/alginate lyase"/>
    <property type="match status" value="1"/>
</dbReference>
<dbReference type="PATRIC" id="fig|742737.3.peg.1363"/>
<proteinExistence type="predicted"/>
<dbReference type="Gene3D" id="2.70.98.70">
    <property type="match status" value="1"/>
</dbReference>
<comment type="subcellular location">
    <subcellularLocation>
        <location evidence="1">Cell envelope</location>
    </subcellularLocation>
</comment>
<reference evidence="3 4" key="1">
    <citation type="submission" date="2011-08" db="EMBL/GenBank/DDBJ databases">
        <title>The Genome Sequence of Clostridium hathewayi WAL-18680.</title>
        <authorList>
            <consortium name="The Broad Institute Genome Sequencing Platform"/>
            <person name="Earl A."/>
            <person name="Ward D."/>
            <person name="Feldgarden M."/>
            <person name="Gevers D."/>
            <person name="Finegold S.M."/>
            <person name="Summanen P.H."/>
            <person name="Molitoris D.R."/>
            <person name="Song M."/>
            <person name="Daigneault M."/>
            <person name="Allen-Vercoe E."/>
            <person name="Young S.K."/>
            <person name="Zeng Q."/>
            <person name="Gargeya S."/>
            <person name="Fitzgerald M."/>
            <person name="Haas B."/>
            <person name="Abouelleil A."/>
            <person name="Alvarado L."/>
            <person name="Arachchi H.M."/>
            <person name="Berlin A."/>
            <person name="Brown A."/>
            <person name="Chapman S.B."/>
            <person name="Chen Z."/>
            <person name="Dunbar C."/>
            <person name="Freedman E."/>
            <person name="Gearin G."/>
            <person name="Gellesch M."/>
            <person name="Goldberg J."/>
            <person name="Griggs A."/>
            <person name="Gujja S."/>
            <person name="Heiman D."/>
            <person name="Howarth C."/>
            <person name="Larson L."/>
            <person name="Lui A."/>
            <person name="MacDonald P.J.P."/>
            <person name="Montmayeur A."/>
            <person name="Murphy C."/>
            <person name="Neiman D."/>
            <person name="Pearson M."/>
            <person name="Priest M."/>
            <person name="Roberts A."/>
            <person name="Saif S."/>
            <person name="Shea T."/>
            <person name="Shenoy N."/>
            <person name="Sisk P."/>
            <person name="Stolte C."/>
            <person name="Sykes S."/>
            <person name="Wortman J."/>
            <person name="Nusbaum C."/>
            <person name="Birren B."/>
        </authorList>
    </citation>
    <scope>NUCLEOTIDE SEQUENCE [LARGE SCALE GENOMIC DNA]</scope>
    <source>
        <strain evidence="3 4">WAL-18680</strain>
    </source>
</reference>
<comment type="caution">
    <text evidence="3">The sequence shown here is derived from an EMBL/GenBank/DDBJ whole genome shotgun (WGS) entry which is preliminary data.</text>
</comment>